<feature type="transmembrane region" description="Helical" evidence="5">
    <location>
        <begin position="271"/>
        <end position="290"/>
    </location>
</feature>
<feature type="transmembrane region" description="Helical" evidence="5">
    <location>
        <begin position="202"/>
        <end position="225"/>
    </location>
</feature>
<evidence type="ECO:0000256" key="5">
    <source>
        <dbReference type="SAM" id="Phobius"/>
    </source>
</evidence>
<feature type="transmembrane region" description="Helical" evidence="5">
    <location>
        <begin position="82"/>
        <end position="99"/>
    </location>
</feature>
<feature type="transmembrane region" description="Helical" evidence="5">
    <location>
        <begin position="35"/>
        <end position="54"/>
    </location>
</feature>
<feature type="transmembrane region" description="Helical" evidence="5">
    <location>
        <begin position="173"/>
        <end position="195"/>
    </location>
</feature>
<dbReference type="GO" id="GO:0016020">
    <property type="term" value="C:membrane"/>
    <property type="evidence" value="ECO:0007669"/>
    <property type="project" value="UniProtKB-SubCell"/>
</dbReference>
<dbReference type="Gene3D" id="1.20.1530.20">
    <property type="match status" value="1"/>
</dbReference>
<proteinExistence type="predicted"/>
<keyword evidence="2 5" id="KW-0812">Transmembrane</keyword>
<dbReference type="InterPro" id="IPR002657">
    <property type="entry name" value="BilAc:Na_symport/Acr3"/>
</dbReference>
<name>A0A327PAK8_9BACT</name>
<keyword evidence="4 5" id="KW-0472">Membrane</keyword>
<evidence type="ECO:0000256" key="1">
    <source>
        <dbReference type="ARBA" id="ARBA00004141"/>
    </source>
</evidence>
<keyword evidence="3 5" id="KW-1133">Transmembrane helix</keyword>
<gene>
    <name evidence="6" type="ORF">LV83_02351</name>
</gene>
<dbReference type="InterPro" id="IPR004710">
    <property type="entry name" value="Bilac:Na_transpt"/>
</dbReference>
<organism evidence="6 7">
    <name type="scientific">Algoriphagus yeomjeoni</name>
    <dbReference type="NCBI Taxonomy" id="291403"/>
    <lineage>
        <taxon>Bacteria</taxon>
        <taxon>Pseudomonadati</taxon>
        <taxon>Bacteroidota</taxon>
        <taxon>Cytophagia</taxon>
        <taxon>Cytophagales</taxon>
        <taxon>Cyclobacteriaceae</taxon>
        <taxon>Algoriphagus</taxon>
    </lineage>
</organism>
<protein>
    <submittedName>
        <fullName evidence="6">BASS family bile acid:Na+ symporter</fullName>
    </submittedName>
</protein>
<dbReference type="EMBL" id="QLLK01000006">
    <property type="protein sequence ID" value="RAI89310.1"/>
    <property type="molecule type" value="Genomic_DNA"/>
</dbReference>
<feature type="transmembrane region" description="Helical" evidence="5">
    <location>
        <begin position="60"/>
        <end position="77"/>
    </location>
</feature>
<feature type="transmembrane region" description="Helical" evidence="5">
    <location>
        <begin position="237"/>
        <end position="259"/>
    </location>
</feature>
<reference evidence="6 7" key="1">
    <citation type="submission" date="2018-06" db="EMBL/GenBank/DDBJ databases">
        <title>Genomic Encyclopedia of Archaeal and Bacterial Type Strains, Phase II (KMG-II): from individual species to whole genera.</title>
        <authorList>
            <person name="Goeker M."/>
        </authorList>
    </citation>
    <scope>NUCLEOTIDE SEQUENCE [LARGE SCALE GENOMIC DNA]</scope>
    <source>
        <strain evidence="6 7">DSM 23446</strain>
    </source>
</reference>
<evidence type="ECO:0000256" key="2">
    <source>
        <dbReference type="ARBA" id="ARBA00022692"/>
    </source>
</evidence>
<comment type="subcellular location">
    <subcellularLocation>
        <location evidence="1">Membrane</location>
        <topology evidence="1">Multi-pass membrane protein</topology>
    </subcellularLocation>
</comment>
<feature type="transmembrane region" description="Helical" evidence="5">
    <location>
        <begin position="111"/>
        <end position="132"/>
    </location>
</feature>
<comment type="caution">
    <text evidence="6">The sequence shown here is derived from an EMBL/GenBank/DDBJ whole genome shotgun (WGS) entry which is preliminary data.</text>
</comment>
<dbReference type="Proteomes" id="UP000249610">
    <property type="component" value="Unassembled WGS sequence"/>
</dbReference>
<feature type="transmembrane region" description="Helical" evidence="5">
    <location>
        <begin position="144"/>
        <end position="167"/>
    </location>
</feature>
<evidence type="ECO:0000256" key="4">
    <source>
        <dbReference type="ARBA" id="ARBA00023136"/>
    </source>
</evidence>
<dbReference type="Pfam" id="PF01758">
    <property type="entry name" value="SBF"/>
    <property type="match status" value="1"/>
</dbReference>
<dbReference type="InterPro" id="IPR038770">
    <property type="entry name" value="Na+/solute_symporter_sf"/>
</dbReference>
<dbReference type="AlphaFoldDB" id="A0A327PAK8"/>
<dbReference type="PANTHER" id="PTHR10361">
    <property type="entry name" value="SODIUM-BILE ACID COTRANSPORTER"/>
    <property type="match status" value="1"/>
</dbReference>
<evidence type="ECO:0000313" key="7">
    <source>
        <dbReference type="Proteomes" id="UP000249610"/>
    </source>
</evidence>
<dbReference type="PANTHER" id="PTHR10361:SF28">
    <property type="entry name" value="P3 PROTEIN-RELATED"/>
    <property type="match status" value="1"/>
</dbReference>
<sequence>MLENPKTCCKTGFRVILKKEFTQKSLILNPTITKALSIVSGVLFLAALGITLFSGFANAGPLWIGFFFICAIAFLGIPKLKGYAYSLMIFGSVAIALYYPQYFQEYKGFKFSALIVPLIQVIMFGMGTSMSIKDFLGVVKMPKGVIIGVLCQFSIMPFIGFTLANMSGFPPEIAAGIILIGCSPSGMASNVMAFLAKANLALSITVTSVTTLLAPFVTPFLMGWLAGEFVAIDVVEMMLSIVKMVILPIGAGLIFNYFLQGKAKWLDDLMPIISMAAIALILVVIVAAGRDSLLDIGPLLIVLVIAHNLFGYVLGYWASRLFRLSEKDCRTIAIEVGMQNGGLASGIAKEMGKIATVGLAPAVFGPFMNVSGSILASYWHKKPIKDE</sequence>
<feature type="transmembrane region" description="Helical" evidence="5">
    <location>
        <begin position="296"/>
        <end position="317"/>
    </location>
</feature>
<keyword evidence="7" id="KW-1185">Reference proteome</keyword>
<evidence type="ECO:0000256" key="3">
    <source>
        <dbReference type="ARBA" id="ARBA00022989"/>
    </source>
</evidence>
<evidence type="ECO:0000313" key="6">
    <source>
        <dbReference type="EMBL" id="RAI89310.1"/>
    </source>
</evidence>
<accession>A0A327PAK8</accession>